<dbReference type="AlphaFoldDB" id="A0A098LKD6"/>
<keyword evidence="1" id="KW-1133">Transmembrane helix</keyword>
<keyword evidence="3" id="KW-1185">Reference proteome</keyword>
<feature type="transmembrane region" description="Helical" evidence="1">
    <location>
        <begin position="7"/>
        <end position="25"/>
    </location>
</feature>
<proteinExistence type="predicted"/>
<evidence type="ECO:0000256" key="1">
    <source>
        <dbReference type="SAM" id="Phobius"/>
    </source>
</evidence>
<reference evidence="2 3" key="1">
    <citation type="submission" date="2014-09" db="EMBL/GenBank/DDBJ databases">
        <title>Sporocytophaga myxococcoides PG-01 genome sequencing.</title>
        <authorList>
            <person name="Liu L."/>
            <person name="Gao P.J."/>
            <person name="Chen G.J."/>
            <person name="Wang L.S."/>
        </authorList>
    </citation>
    <scope>NUCLEOTIDE SEQUENCE [LARGE SCALE GENOMIC DNA]</scope>
    <source>
        <strain evidence="2 3">PG-01</strain>
    </source>
</reference>
<name>A0A098LKD6_9BACT</name>
<keyword evidence="1" id="KW-0812">Transmembrane</keyword>
<evidence type="ECO:0000313" key="3">
    <source>
        <dbReference type="Proteomes" id="UP000030185"/>
    </source>
</evidence>
<dbReference type="EMBL" id="BBLT01000010">
    <property type="protein sequence ID" value="GAL86944.1"/>
    <property type="molecule type" value="Genomic_DNA"/>
</dbReference>
<accession>A0A098LKD6</accession>
<dbReference type="RefSeq" id="WP_156140756.1">
    <property type="nucleotide sequence ID" value="NZ_BBLT01000010.1"/>
</dbReference>
<protein>
    <submittedName>
        <fullName evidence="2">Uncharacterized protein</fullName>
    </submittedName>
</protein>
<keyword evidence="1" id="KW-0472">Membrane</keyword>
<organism evidence="2 3">
    <name type="scientific">Sporocytophaga myxococcoides</name>
    <dbReference type="NCBI Taxonomy" id="153721"/>
    <lineage>
        <taxon>Bacteria</taxon>
        <taxon>Pseudomonadati</taxon>
        <taxon>Bacteroidota</taxon>
        <taxon>Cytophagia</taxon>
        <taxon>Cytophagales</taxon>
        <taxon>Cytophagaceae</taxon>
        <taxon>Sporocytophaga</taxon>
    </lineage>
</organism>
<dbReference type="STRING" id="153721.MYP_4174"/>
<dbReference type="Proteomes" id="UP000030185">
    <property type="component" value="Unassembled WGS sequence"/>
</dbReference>
<evidence type="ECO:0000313" key="2">
    <source>
        <dbReference type="EMBL" id="GAL86944.1"/>
    </source>
</evidence>
<comment type="caution">
    <text evidence="2">The sequence shown here is derived from an EMBL/GenBank/DDBJ whole genome shotgun (WGS) entry which is preliminary data.</text>
</comment>
<gene>
    <name evidence="2" type="ORF">MYP_4174</name>
</gene>
<sequence length="210" mass="23913">MNKKKSFWPWIFVLVFILVGSWIYIKMSTRDVNQSGKAEEIVIYEPFPVDSDKADVNSLPRNFNKEERVIDFLEYVNSKKTKKSIGKDNVVTLQAIVKMSQALNAISTENKRNAEVVEKLKEFNGKVNDIIKNPALTDSPSDLKKIFTSTSEIVTEIQKENYPSLVKESRRISNMASSISPDKSVVAQQNKVEDFFVEVADIIDEMEQPS</sequence>
<dbReference type="OrthoDB" id="9821827at2"/>